<dbReference type="AlphaFoldDB" id="A0A2Z4LSM6"/>
<dbReference type="Gene3D" id="3.40.50.300">
    <property type="entry name" value="P-loop containing nucleotide triphosphate hydrolases"/>
    <property type="match status" value="2"/>
</dbReference>
<dbReference type="SUPFAM" id="SSF89550">
    <property type="entry name" value="PHP domain-like"/>
    <property type="match status" value="1"/>
</dbReference>
<evidence type="ECO:0000259" key="1">
    <source>
        <dbReference type="SMART" id="SM00481"/>
    </source>
</evidence>
<dbReference type="InterPro" id="IPR016195">
    <property type="entry name" value="Pol/histidinol_Pase-like"/>
</dbReference>
<evidence type="ECO:0000313" key="3">
    <source>
        <dbReference type="Proteomes" id="UP000248536"/>
    </source>
</evidence>
<proteinExistence type="predicted"/>
<dbReference type="EMBL" id="CP030104">
    <property type="protein sequence ID" value="AWX44826.1"/>
    <property type="molecule type" value="Genomic_DNA"/>
</dbReference>
<dbReference type="InterPro" id="IPR027417">
    <property type="entry name" value="P-loop_NTPase"/>
</dbReference>
<dbReference type="Gene3D" id="3.20.20.140">
    <property type="entry name" value="Metal-dependent hydrolases"/>
    <property type="match status" value="1"/>
</dbReference>
<dbReference type="Proteomes" id="UP000248536">
    <property type="component" value="Chromosome"/>
</dbReference>
<organism evidence="2 3">
    <name type="scientific">Flagellimonas maritima</name>
    <dbReference type="NCBI Taxonomy" id="1383885"/>
    <lineage>
        <taxon>Bacteria</taxon>
        <taxon>Pseudomonadati</taxon>
        <taxon>Bacteroidota</taxon>
        <taxon>Flavobacteriia</taxon>
        <taxon>Flavobacteriales</taxon>
        <taxon>Flavobacteriaceae</taxon>
        <taxon>Flagellimonas</taxon>
    </lineage>
</organism>
<dbReference type="SMART" id="SM00481">
    <property type="entry name" value="POLIIIAc"/>
    <property type="match status" value="1"/>
</dbReference>
<name>A0A2Z4LSM6_9FLAO</name>
<evidence type="ECO:0000313" key="2">
    <source>
        <dbReference type="EMBL" id="AWX44826.1"/>
    </source>
</evidence>
<protein>
    <recommendedName>
        <fullName evidence="1">Polymerase/histidinol phosphatase N-terminal domain-containing protein</fullName>
    </recommendedName>
</protein>
<dbReference type="OrthoDB" id="9791620at2"/>
<accession>A0A2Z4LSM6</accession>
<dbReference type="InterPro" id="IPR003141">
    <property type="entry name" value="Pol/His_phosphatase_N"/>
</dbReference>
<dbReference type="InterPro" id="IPR004013">
    <property type="entry name" value="PHP_dom"/>
</dbReference>
<dbReference type="Pfam" id="PF02811">
    <property type="entry name" value="PHP"/>
    <property type="match status" value="1"/>
</dbReference>
<dbReference type="GO" id="GO:0003824">
    <property type="term" value="F:catalytic activity"/>
    <property type="evidence" value="ECO:0007669"/>
    <property type="project" value="InterPro"/>
</dbReference>
<dbReference type="KEGG" id="spon:HME9304_01831"/>
<dbReference type="SUPFAM" id="SSF52540">
    <property type="entry name" value="P-loop containing nucleoside triphosphate hydrolases"/>
    <property type="match status" value="1"/>
</dbReference>
<sequence>MSKIFSNWFKVDLHIHTDCSNVTKTNDYDGEFNLSTLKEKLVENEVKLFSLTDHNIINAECYKEYYQSWNEGDPVLIIGCEFDIEVLQDDGSLRTYHTLLIFDDSSIAMVDELSGLIEKHFTDKGINPVDRKLTVDEIFQLFGKYHFFYIPHAGGHKNIIDGYKKANITKAQEMVLLMESAHEKVKEKHREKHRQGFDKLKNPDFRNRKDEAFINFSDNHDCSVYPKPKSGAEHEFYCLKGEPSFETLRFAFIDPESRIKKQSDVDRITNVKKHITAIDIKGVENITDNLIQLSPNMNVIIGGASSGKSLLFNMIGEKIQASKRDFTKYGKNSENVKIKASNSNTFQPNLPFNVDEVVYINQGDIVRFFEKGDLRKLVNDSGKDEEFTQLKTKLNNQKRDYIEELELFKNQFDRFNSSWKKDFILREDDISNMLSDKFHFIQVDQTISEYDFEDKYELLQDITENVEEFKNENFFDINAEELTLIEKFEELIINKNRLLQHKEKIFDAKINFLEKVSTIVNNKNDELESSSRAKSEAFKRKSVLVVSCSNIFSEANTFNEHSKCLEDYNYSNQEKLELNESVVLVLEVEKKKESRNYIINCLNQGNTDETIYQNFLKLVKDNDGLKDYGTYTESRLLQKLKKESEEILNQFEDLNNYLDYGDNGNSKNKSPGYNAEMYLKTILEQDTCNLVMIDQPEDNLGNTFKNEDLINLLRDYKFKKQIILVTHNPSIVVYGDAESIILAQNTQGQISYQQLVLENKDYQKQIIDNLDGGKVIFDMRSRKYNIKKLLNS</sequence>
<feature type="domain" description="Polymerase/histidinol phosphatase N-terminal" evidence="1">
    <location>
        <begin position="11"/>
        <end position="86"/>
    </location>
</feature>
<gene>
    <name evidence="2" type="ORF">HME9304_01831</name>
</gene>
<reference evidence="2 3" key="1">
    <citation type="submission" date="2018-06" db="EMBL/GenBank/DDBJ databases">
        <title>Spongiibacterium sp. HME9304 Genome sequencing and assembly.</title>
        <authorList>
            <person name="Kang H."/>
            <person name="Kim H."/>
            <person name="Joh K."/>
        </authorList>
    </citation>
    <scope>NUCLEOTIDE SEQUENCE [LARGE SCALE GENOMIC DNA]</scope>
    <source>
        <strain evidence="2 3">HME9304</strain>
    </source>
</reference>
<keyword evidence="3" id="KW-1185">Reference proteome</keyword>
<dbReference type="RefSeq" id="WP_112378269.1">
    <property type="nucleotide sequence ID" value="NZ_CP030104.1"/>
</dbReference>